<protein>
    <submittedName>
        <fullName evidence="1">Uncharacterized protein</fullName>
    </submittedName>
</protein>
<reference evidence="1" key="1">
    <citation type="submission" date="2014-09" db="EMBL/GenBank/DDBJ databases">
        <authorList>
            <person name="Magalhaes I.L.F."/>
            <person name="Oliveira U."/>
            <person name="Santos F.R."/>
            <person name="Vidigal T.H.D.A."/>
            <person name="Brescovit A.D."/>
            <person name="Santos A.J."/>
        </authorList>
    </citation>
    <scope>NUCLEOTIDE SEQUENCE</scope>
    <source>
        <tissue evidence="1">Shoot tissue taken approximately 20 cm above the soil surface</tissue>
    </source>
</reference>
<dbReference type="EMBL" id="GBRH01246788">
    <property type="protein sequence ID" value="JAD51107.1"/>
    <property type="molecule type" value="Transcribed_RNA"/>
</dbReference>
<evidence type="ECO:0000313" key="1">
    <source>
        <dbReference type="EMBL" id="JAD51107.1"/>
    </source>
</evidence>
<proteinExistence type="predicted"/>
<dbReference type="AlphaFoldDB" id="A0A0A9AVM5"/>
<accession>A0A0A9AVM5</accession>
<reference evidence="1" key="2">
    <citation type="journal article" date="2015" name="Data Brief">
        <title>Shoot transcriptome of the giant reed, Arundo donax.</title>
        <authorList>
            <person name="Barrero R.A."/>
            <person name="Guerrero F.D."/>
            <person name="Moolhuijzen P."/>
            <person name="Goolsby J.A."/>
            <person name="Tidwell J."/>
            <person name="Bellgard S.E."/>
            <person name="Bellgard M.I."/>
        </authorList>
    </citation>
    <scope>NUCLEOTIDE SEQUENCE</scope>
    <source>
        <tissue evidence="1">Shoot tissue taken approximately 20 cm above the soil surface</tissue>
    </source>
</reference>
<organism evidence="1">
    <name type="scientific">Arundo donax</name>
    <name type="common">Giant reed</name>
    <name type="synonym">Donax arundinaceus</name>
    <dbReference type="NCBI Taxonomy" id="35708"/>
    <lineage>
        <taxon>Eukaryota</taxon>
        <taxon>Viridiplantae</taxon>
        <taxon>Streptophyta</taxon>
        <taxon>Embryophyta</taxon>
        <taxon>Tracheophyta</taxon>
        <taxon>Spermatophyta</taxon>
        <taxon>Magnoliopsida</taxon>
        <taxon>Liliopsida</taxon>
        <taxon>Poales</taxon>
        <taxon>Poaceae</taxon>
        <taxon>PACMAD clade</taxon>
        <taxon>Arundinoideae</taxon>
        <taxon>Arundineae</taxon>
        <taxon>Arundo</taxon>
    </lineage>
</organism>
<sequence length="26" mass="2852">MEPLDLACQWSSGVRTMDGLQWAGSL</sequence>
<name>A0A0A9AVM5_ARUDO</name>